<dbReference type="EMBL" id="CAMPGE010008350">
    <property type="protein sequence ID" value="CAI2367251.1"/>
    <property type="molecule type" value="Genomic_DNA"/>
</dbReference>
<proteinExistence type="predicted"/>
<dbReference type="AlphaFoldDB" id="A0AAD1UDL0"/>
<name>A0AAD1UDL0_EUPCR</name>
<protein>
    <submittedName>
        <fullName evidence="1">Uncharacterized protein</fullName>
    </submittedName>
</protein>
<evidence type="ECO:0000313" key="1">
    <source>
        <dbReference type="EMBL" id="CAI2367251.1"/>
    </source>
</evidence>
<reference evidence="1" key="1">
    <citation type="submission" date="2023-07" db="EMBL/GenBank/DDBJ databases">
        <authorList>
            <consortium name="AG Swart"/>
            <person name="Singh M."/>
            <person name="Singh A."/>
            <person name="Seah K."/>
            <person name="Emmerich C."/>
        </authorList>
    </citation>
    <scope>NUCLEOTIDE SEQUENCE</scope>
    <source>
        <strain evidence="1">DP1</strain>
    </source>
</reference>
<comment type="caution">
    <text evidence="1">The sequence shown here is derived from an EMBL/GenBank/DDBJ whole genome shotgun (WGS) entry which is preliminary data.</text>
</comment>
<gene>
    <name evidence="1" type="ORF">ECRASSUSDP1_LOCUS8531</name>
</gene>
<accession>A0AAD1UDL0</accession>
<keyword evidence="2" id="KW-1185">Reference proteome</keyword>
<evidence type="ECO:0000313" key="2">
    <source>
        <dbReference type="Proteomes" id="UP001295684"/>
    </source>
</evidence>
<sequence length="84" mass="8904">MHLVGSSHQILSIQGSHHSHYWISKIDSNICQSSPSASADSSSSLLMLSGKSFCGLSMFGVESMIKLSKDDCSILTLSSGIVSK</sequence>
<dbReference type="Proteomes" id="UP001295684">
    <property type="component" value="Unassembled WGS sequence"/>
</dbReference>
<organism evidence="1 2">
    <name type="scientific">Euplotes crassus</name>
    <dbReference type="NCBI Taxonomy" id="5936"/>
    <lineage>
        <taxon>Eukaryota</taxon>
        <taxon>Sar</taxon>
        <taxon>Alveolata</taxon>
        <taxon>Ciliophora</taxon>
        <taxon>Intramacronucleata</taxon>
        <taxon>Spirotrichea</taxon>
        <taxon>Hypotrichia</taxon>
        <taxon>Euplotida</taxon>
        <taxon>Euplotidae</taxon>
        <taxon>Moneuplotes</taxon>
    </lineage>
</organism>